<dbReference type="SUPFAM" id="SSF52161">
    <property type="entry name" value="Ribosomal protein L13"/>
    <property type="match status" value="1"/>
</dbReference>
<gene>
    <name evidence="4" type="ORF">MKW98_006989</name>
</gene>
<dbReference type="GO" id="GO:0022625">
    <property type="term" value="C:cytosolic large ribosomal subunit"/>
    <property type="evidence" value="ECO:0007669"/>
    <property type="project" value="TreeGrafter"/>
</dbReference>
<reference evidence="4" key="1">
    <citation type="submission" date="2022-04" db="EMBL/GenBank/DDBJ databases">
        <title>A functionally conserved STORR gene fusion in Papaver species that diverged 16.8 million years ago.</title>
        <authorList>
            <person name="Catania T."/>
        </authorList>
    </citation>
    <scope>NUCLEOTIDE SEQUENCE</scope>
    <source>
        <strain evidence="4">S-188037</strain>
    </source>
</reference>
<evidence type="ECO:0000313" key="5">
    <source>
        <dbReference type="Proteomes" id="UP001202328"/>
    </source>
</evidence>
<proteinExistence type="inferred from homology"/>
<dbReference type="GO" id="GO:0003735">
    <property type="term" value="F:structural constituent of ribosome"/>
    <property type="evidence" value="ECO:0007669"/>
    <property type="project" value="InterPro"/>
</dbReference>
<dbReference type="InterPro" id="IPR036899">
    <property type="entry name" value="Ribosomal_uL13_sf"/>
</dbReference>
<evidence type="ECO:0000256" key="1">
    <source>
        <dbReference type="ARBA" id="ARBA00006227"/>
    </source>
</evidence>
<dbReference type="Proteomes" id="UP001202328">
    <property type="component" value="Unassembled WGS sequence"/>
</dbReference>
<dbReference type="GO" id="GO:0006412">
    <property type="term" value="P:translation"/>
    <property type="evidence" value="ECO:0007669"/>
    <property type="project" value="InterPro"/>
</dbReference>
<evidence type="ECO:0000256" key="2">
    <source>
        <dbReference type="ARBA" id="ARBA00022980"/>
    </source>
</evidence>
<organism evidence="4 5">
    <name type="scientific">Papaver atlanticum</name>
    <dbReference type="NCBI Taxonomy" id="357466"/>
    <lineage>
        <taxon>Eukaryota</taxon>
        <taxon>Viridiplantae</taxon>
        <taxon>Streptophyta</taxon>
        <taxon>Embryophyta</taxon>
        <taxon>Tracheophyta</taxon>
        <taxon>Spermatophyta</taxon>
        <taxon>Magnoliopsida</taxon>
        <taxon>Ranunculales</taxon>
        <taxon>Papaveraceae</taxon>
        <taxon>Papaveroideae</taxon>
        <taxon>Papaver</taxon>
    </lineage>
</organism>
<dbReference type="PANTHER" id="PTHR11545:SF3">
    <property type="entry name" value="LARGE RIBOSOMAL SUBUNIT PROTEIN UL13"/>
    <property type="match status" value="1"/>
</dbReference>
<evidence type="ECO:0000313" key="4">
    <source>
        <dbReference type="EMBL" id="KAI3922858.1"/>
    </source>
</evidence>
<evidence type="ECO:0000256" key="3">
    <source>
        <dbReference type="ARBA" id="ARBA00023274"/>
    </source>
</evidence>
<sequence>MLGRLTSIIAKELLNGQKLVVVCCGEICLSGDLTIHGMIPHKIKRRAATLARFKAYEDIPNPYDKIKRMAISDALKELEEKRNARSQVAYKCKK</sequence>
<comment type="similarity">
    <text evidence="1">Belongs to the universal ribosomal protein uL13 family.</text>
</comment>
<keyword evidence="3" id="KW-0687">Ribonucleoprotein</keyword>
<dbReference type="EMBL" id="JAJJMB010008592">
    <property type="protein sequence ID" value="KAI3922858.1"/>
    <property type="molecule type" value="Genomic_DNA"/>
</dbReference>
<dbReference type="GO" id="GO:0017148">
    <property type="term" value="P:negative regulation of translation"/>
    <property type="evidence" value="ECO:0007669"/>
    <property type="project" value="TreeGrafter"/>
</dbReference>
<dbReference type="Gene3D" id="3.90.1180.10">
    <property type="entry name" value="Ribosomal protein L13"/>
    <property type="match status" value="2"/>
</dbReference>
<keyword evidence="2" id="KW-0689">Ribosomal protein</keyword>
<keyword evidence="5" id="KW-1185">Reference proteome</keyword>
<evidence type="ECO:0008006" key="6">
    <source>
        <dbReference type="Google" id="ProtNLM"/>
    </source>
</evidence>
<dbReference type="PANTHER" id="PTHR11545">
    <property type="entry name" value="RIBOSOMAL PROTEIN L13"/>
    <property type="match status" value="1"/>
</dbReference>
<protein>
    <recommendedName>
        <fullName evidence="6">60S ribosomal protein L13a</fullName>
    </recommendedName>
</protein>
<accession>A0AAD4XL42</accession>
<comment type="caution">
    <text evidence="4">The sequence shown here is derived from an EMBL/GenBank/DDBJ whole genome shotgun (WGS) entry which is preliminary data.</text>
</comment>
<dbReference type="AlphaFoldDB" id="A0AAD4XL42"/>
<dbReference type="InterPro" id="IPR005822">
    <property type="entry name" value="Ribosomal_uL13"/>
</dbReference>
<name>A0AAD4XL42_9MAGN</name>
<dbReference type="GO" id="GO:0003729">
    <property type="term" value="F:mRNA binding"/>
    <property type="evidence" value="ECO:0007669"/>
    <property type="project" value="TreeGrafter"/>
</dbReference>